<feature type="compositionally biased region" description="Polar residues" evidence="1">
    <location>
        <begin position="230"/>
        <end position="248"/>
    </location>
</feature>
<dbReference type="Proteomes" id="UP000242875">
    <property type="component" value="Unassembled WGS sequence"/>
</dbReference>
<organism evidence="2 3">
    <name type="scientific">Bifiguratus adelaidae</name>
    <dbReference type="NCBI Taxonomy" id="1938954"/>
    <lineage>
        <taxon>Eukaryota</taxon>
        <taxon>Fungi</taxon>
        <taxon>Fungi incertae sedis</taxon>
        <taxon>Mucoromycota</taxon>
        <taxon>Mucoromycotina</taxon>
        <taxon>Endogonomycetes</taxon>
        <taxon>Endogonales</taxon>
        <taxon>Endogonales incertae sedis</taxon>
        <taxon>Bifiguratus</taxon>
    </lineage>
</organism>
<feature type="compositionally biased region" description="Low complexity" evidence="1">
    <location>
        <begin position="303"/>
        <end position="312"/>
    </location>
</feature>
<evidence type="ECO:0000313" key="3">
    <source>
        <dbReference type="Proteomes" id="UP000242875"/>
    </source>
</evidence>
<name>A0A261XTZ7_9FUNG</name>
<feature type="region of interest" description="Disordered" evidence="1">
    <location>
        <begin position="303"/>
        <end position="323"/>
    </location>
</feature>
<keyword evidence="3" id="KW-1185">Reference proteome</keyword>
<feature type="compositionally biased region" description="Polar residues" evidence="1">
    <location>
        <begin position="184"/>
        <end position="196"/>
    </location>
</feature>
<comment type="caution">
    <text evidence="2">The sequence shown here is derived from an EMBL/GenBank/DDBJ whole genome shotgun (WGS) entry which is preliminary data.</text>
</comment>
<proteinExistence type="predicted"/>
<reference evidence="2 3" key="1">
    <citation type="journal article" date="2017" name="Mycologia">
        <title>Bifiguratus adelaidae, gen. et sp. nov., a new member of Mucoromycotina in endophytic and soil-dwelling habitats.</title>
        <authorList>
            <person name="Torres-Cruz T.J."/>
            <person name="Billingsley Tobias T.L."/>
            <person name="Almatruk M."/>
            <person name="Hesse C."/>
            <person name="Kuske C.R."/>
            <person name="Desiro A."/>
            <person name="Benucci G.M."/>
            <person name="Bonito G."/>
            <person name="Stajich J.E."/>
            <person name="Dunlap C."/>
            <person name="Arnold A.E."/>
            <person name="Porras-Alfaro A."/>
        </authorList>
    </citation>
    <scope>NUCLEOTIDE SEQUENCE [LARGE SCALE GENOMIC DNA]</scope>
    <source>
        <strain evidence="2 3">AZ0501</strain>
    </source>
</reference>
<dbReference type="AlphaFoldDB" id="A0A261XTZ7"/>
<gene>
    <name evidence="2" type="ORF">BZG36_04942</name>
</gene>
<feature type="region of interest" description="Disordered" evidence="1">
    <location>
        <begin position="184"/>
        <end position="251"/>
    </location>
</feature>
<dbReference type="OrthoDB" id="2440929at2759"/>
<protein>
    <submittedName>
        <fullName evidence="2">Uncharacterized protein</fullName>
    </submittedName>
</protein>
<evidence type="ECO:0000256" key="1">
    <source>
        <dbReference type="SAM" id="MobiDB-lite"/>
    </source>
</evidence>
<evidence type="ECO:0000313" key="2">
    <source>
        <dbReference type="EMBL" id="OZJ01845.1"/>
    </source>
</evidence>
<dbReference type="EMBL" id="MVBO01000228">
    <property type="protein sequence ID" value="OZJ01845.1"/>
    <property type="molecule type" value="Genomic_DNA"/>
</dbReference>
<accession>A0A261XTZ7</accession>
<sequence length="413" mass="45809">MEDFLPLSILAKANDFDPQQFFVSDSSYGYHDPNRDIHNLLQPNPTSTQEGLPAVSDAISNAHAFDLNWQLATSSAHGGHHERAFGTELSRSFSSHSAGAETGHVLTTSTGFSFSLDHIPKQFTLPMFLAMKNRIIELEQTCLMLQASPSVDDAQRDMYFPHELNMTRHSKMYDDAMTFSAGMPSQSASIYQQESSSRPEKRPRTQPPDHISDTPSTSQRRQTGWPDNLTPLSSPNTGNQDELTSSDFGQRESPSLIRVNANSDSDQTSVSSNAIWHINSSEHVINLNTPWTHNSNFSPSVITTSTSSGISSEPDIKPDTRKDRKKSITKLTKFIRVQAKEDLRTGTPTMHMVKTMGKGETSESQAYKVPRNSVITYDPWKTSKTQAGATPTTPNSGTTLLLKDEFKRVNVLK</sequence>
<feature type="compositionally biased region" description="Polar residues" evidence="1">
    <location>
        <begin position="213"/>
        <end position="222"/>
    </location>
</feature>